<dbReference type="InterPro" id="IPR024084">
    <property type="entry name" value="IsoPropMal-DH-like_dom"/>
</dbReference>
<dbReference type="PANTHER" id="PTHR43504:SF1">
    <property type="entry name" value="ISOCITRATE DEHYDROGENASE [NADP]"/>
    <property type="match status" value="1"/>
</dbReference>
<feature type="modified residue" description="N6-acetyllysine" evidence="19">
    <location>
        <position position="133"/>
    </location>
</feature>
<comment type="catalytic activity">
    <reaction evidence="13">
        <text>D-threo-isocitrate + NADP(+) = 2-oxoglutarate + CO2 + NADPH</text>
        <dbReference type="Rhea" id="RHEA:19629"/>
        <dbReference type="ChEBI" id="CHEBI:15562"/>
        <dbReference type="ChEBI" id="CHEBI:16526"/>
        <dbReference type="ChEBI" id="CHEBI:16810"/>
        <dbReference type="ChEBI" id="CHEBI:57783"/>
        <dbReference type="ChEBI" id="CHEBI:58349"/>
        <dbReference type="EC" id="1.1.1.42"/>
    </reaction>
</comment>
<feature type="binding site" evidence="16">
    <location>
        <position position="95"/>
    </location>
    <ligand>
        <name>NADP(+)</name>
        <dbReference type="ChEBI" id="CHEBI:58349"/>
    </ligand>
</feature>
<name>A0A549YM24_9BACI</name>
<feature type="binding site" evidence="17">
    <location>
        <position position="311"/>
    </location>
    <ligand>
        <name>Mg(2+)</name>
        <dbReference type="ChEBI" id="CHEBI:18420"/>
    </ligand>
</feature>
<dbReference type="SMART" id="SM01329">
    <property type="entry name" value="Iso_dh"/>
    <property type="match status" value="1"/>
</dbReference>
<dbReference type="Gene3D" id="3.40.718.10">
    <property type="entry name" value="Isopropylmalate Dehydrogenase"/>
    <property type="match status" value="1"/>
</dbReference>
<keyword evidence="8 20" id="KW-0479">Metal-binding</keyword>
<feature type="binding site" evidence="15">
    <location>
        <position position="144"/>
    </location>
    <ligand>
        <name>D-threo-isocitrate</name>
        <dbReference type="ChEBI" id="CHEBI:15562"/>
    </ligand>
</feature>
<feature type="modified residue" description="N6-succinyllysine" evidence="19">
    <location>
        <position position="233"/>
    </location>
</feature>
<feature type="binding site" evidence="15">
    <location>
        <position position="104"/>
    </location>
    <ligand>
        <name>D-threo-isocitrate</name>
        <dbReference type="ChEBI" id="CHEBI:15562"/>
    </ligand>
</feature>
<dbReference type="PROSITE" id="PS00470">
    <property type="entry name" value="IDH_IMDH"/>
    <property type="match status" value="1"/>
</dbReference>
<reference evidence="22 23" key="1">
    <citation type="submission" date="2019-07" db="EMBL/GenBank/DDBJ databases">
        <title>Genomic analysis of Lentibacillus sp. NKC851-2.</title>
        <authorList>
            <person name="Oh Y.J."/>
        </authorList>
    </citation>
    <scope>NUCLEOTIDE SEQUENCE [LARGE SCALE GENOMIC DNA]</scope>
    <source>
        <strain evidence="22 23">NKC851-2</strain>
    </source>
</reference>
<feature type="binding site" evidence="16">
    <location>
        <position position="401"/>
    </location>
    <ligand>
        <name>NADP(+)</name>
        <dbReference type="ChEBI" id="CHEBI:58349"/>
    </ligand>
</feature>
<dbReference type="EC" id="1.1.1.42" evidence="4 20"/>
<comment type="cofactor">
    <cofactor evidence="17">
        <name>Mg(2+)</name>
        <dbReference type="ChEBI" id="CHEBI:18420"/>
    </cofactor>
    <cofactor evidence="17">
        <name>Mn(2+)</name>
        <dbReference type="ChEBI" id="CHEBI:29035"/>
    </cofactor>
    <text evidence="17">Binds 1 Mg(2+) or Mn(2+) ion per subunit.</text>
</comment>
<evidence type="ECO:0000256" key="11">
    <source>
        <dbReference type="ARBA" id="ARBA00023002"/>
    </source>
</evidence>
<evidence type="ECO:0000256" key="1">
    <source>
        <dbReference type="ARBA" id="ARBA00001936"/>
    </source>
</evidence>
<comment type="subunit">
    <text evidence="3">Homodimer.</text>
</comment>
<dbReference type="PANTHER" id="PTHR43504">
    <property type="entry name" value="ISOCITRATE DEHYDROGENASE [NADP]"/>
    <property type="match status" value="1"/>
</dbReference>
<dbReference type="EMBL" id="VJMZ01000001">
    <property type="protein sequence ID" value="TRM12929.1"/>
    <property type="molecule type" value="Genomic_DNA"/>
</dbReference>
<evidence type="ECO:0000256" key="13">
    <source>
        <dbReference type="ARBA" id="ARBA00023554"/>
    </source>
</evidence>
<feature type="site" description="Critical for catalysis" evidence="18">
    <location>
        <position position="151"/>
    </location>
</feature>
<accession>A0A549YM24</accession>
<keyword evidence="6 20" id="KW-0329">Glyoxylate bypass</keyword>
<dbReference type="InterPro" id="IPR019818">
    <property type="entry name" value="IsoCit/isopropylmalate_DH_CS"/>
</dbReference>
<dbReference type="NCBIfam" id="TIGR00183">
    <property type="entry name" value="prok_nadp_idh"/>
    <property type="match status" value="1"/>
</dbReference>
<dbReference type="GO" id="GO:0006099">
    <property type="term" value="P:tricarboxylic acid cycle"/>
    <property type="evidence" value="ECO:0007669"/>
    <property type="project" value="UniProtKB-UniRule"/>
</dbReference>
<evidence type="ECO:0000256" key="14">
    <source>
        <dbReference type="ARBA" id="ARBA00046127"/>
    </source>
</evidence>
<feature type="binding site" evidence="15">
    <location>
        <position position="106"/>
    </location>
    <ligand>
        <name>D-threo-isocitrate</name>
        <dbReference type="ChEBI" id="CHEBI:15562"/>
    </ligand>
</feature>
<evidence type="ECO:0000256" key="5">
    <source>
        <dbReference type="ARBA" id="ARBA00019562"/>
    </source>
</evidence>
<dbReference type="SUPFAM" id="SSF53659">
    <property type="entry name" value="Isocitrate/Isopropylmalate dehydrogenase-like"/>
    <property type="match status" value="1"/>
</dbReference>
<dbReference type="InterPro" id="IPR004439">
    <property type="entry name" value="Isocitrate_DH_NADP_dimer_prok"/>
</dbReference>
<keyword evidence="9 17" id="KW-0460">Magnesium</keyword>
<dbReference type="GO" id="GO:0006097">
    <property type="term" value="P:glyoxylate cycle"/>
    <property type="evidence" value="ECO:0007669"/>
    <property type="project" value="UniProtKB-KW"/>
</dbReference>
<evidence type="ECO:0000256" key="9">
    <source>
        <dbReference type="ARBA" id="ARBA00022842"/>
    </source>
</evidence>
<evidence type="ECO:0000256" key="10">
    <source>
        <dbReference type="ARBA" id="ARBA00022857"/>
    </source>
</evidence>
<evidence type="ECO:0000256" key="3">
    <source>
        <dbReference type="ARBA" id="ARBA00011738"/>
    </source>
</evidence>
<feature type="binding site" evidence="15">
    <location>
        <position position="120"/>
    </location>
    <ligand>
        <name>D-threo-isocitrate</name>
        <dbReference type="ChEBI" id="CHEBI:15562"/>
    </ligand>
</feature>
<organism evidence="22 23">
    <name type="scientific">Lentibacillus cibarius</name>
    <dbReference type="NCBI Taxonomy" id="2583219"/>
    <lineage>
        <taxon>Bacteria</taxon>
        <taxon>Bacillati</taxon>
        <taxon>Bacillota</taxon>
        <taxon>Bacilli</taxon>
        <taxon>Bacillales</taxon>
        <taxon>Bacillaceae</taxon>
        <taxon>Lentibacillus</taxon>
    </lineage>
</organism>
<keyword evidence="23" id="KW-1185">Reference proteome</keyword>
<dbReference type="GO" id="GO:0004450">
    <property type="term" value="F:isocitrate dehydrogenase (NADP+) activity"/>
    <property type="evidence" value="ECO:0007669"/>
    <property type="project" value="UniProtKB-UniRule"/>
</dbReference>
<dbReference type="GO" id="GO:0051287">
    <property type="term" value="F:NAD binding"/>
    <property type="evidence" value="ECO:0007669"/>
    <property type="project" value="InterPro"/>
</dbReference>
<comment type="caution">
    <text evidence="22">The sequence shown here is derived from an EMBL/GenBank/DDBJ whole genome shotgun (WGS) entry which is preliminary data.</text>
</comment>
<dbReference type="Pfam" id="PF00180">
    <property type="entry name" value="Iso_dh"/>
    <property type="match status" value="1"/>
</dbReference>
<evidence type="ECO:0000259" key="21">
    <source>
        <dbReference type="SMART" id="SM01329"/>
    </source>
</evidence>
<evidence type="ECO:0000256" key="2">
    <source>
        <dbReference type="ARBA" id="ARBA00007769"/>
    </source>
</evidence>
<dbReference type="AlphaFoldDB" id="A0A549YM24"/>
<feature type="modified residue" description="Phosphoserine" evidence="19">
    <location>
        <position position="104"/>
    </location>
</feature>
<dbReference type="GO" id="GO:0000287">
    <property type="term" value="F:magnesium ion binding"/>
    <property type="evidence" value="ECO:0007669"/>
    <property type="project" value="InterPro"/>
</dbReference>
<keyword evidence="7 20" id="KW-0816">Tricarboxylic acid cycle</keyword>
<evidence type="ECO:0000256" key="19">
    <source>
        <dbReference type="PIRSR" id="PIRSR604439-5"/>
    </source>
</evidence>
<gene>
    <name evidence="22" type="ORF">FH966_15130</name>
</gene>
<feature type="modified residue" description="N6-succinyllysine" evidence="19">
    <location>
        <position position="91"/>
    </location>
</feature>
<evidence type="ECO:0000313" key="22">
    <source>
        <dbReference type="EMBL" id="TRM12929.1"/>
    </source>
</evidence>
<evidence type="ECO:0000313" key="23">
    <source>
        <dbReference type="Proteomes" id="UP000319280"/>
    </source>
</evidence>
<dbReference type="Proteomes" id="UP000319280">
    <property type="component" value="Unassembled WGS sequence"/>
</dbReference>
<evidence type="ECO:0000256" key="12">
    <source>
        <dbReference type="ARBA" id="ARBA00023211"/>
    </source>
</evidence>
<comment type="function">
    <text evidence="14">Catalyzes the oxidative decarboxylation of isocitrate to 2-oxoglutarate and carbon dioxide with the concomitant reduction of NADP(+).</text>
</comment>
<keyword evidence="10 16" id="KW-0521">NADP</keyword>
<feature type="binding site" evidence="16">
    <location>
        <position position="358"/>
    </location>
    <ligand>
        <name>NADP(+)</name>
        <dbReference type="ChEBI" id="CHEBI:58349"/>
    </ligand>
</feature>
<evidence type="ECO:0000256" key="17">
    <source>
        <dbReference type="PIRSR" id="PIRSR604439-3"/>
    </source>
</evidence>
<feature type="binding site" evidence="16">
    <location>
        <position position="397"/>
    </location>
    <ligand>
        <name>NADP(+)</name>
        <dbReference type="ChEBI" id="CHEBI:58349"/>
    </ligand>
</feature>
<evidence type="ECO:0000256" key="8">
    <source>
        <dbReference type="ARBA" id="ARBA00022723"/>
    </source>
</evidence>
<evidence type="ECO:0000256" key="6">
    <source>
        <dbReference type="ARBA" id="ARBA00022435"/>
    </source>
</evidence>
<keyword evidence="12 17" id="KW-0464">Manganese</keyword>
<dbReference type="NCBIfam" id="NF005425">
    <property type="entry name" value="PRK07006.1"/>
    <property type="match status" value="1"/>
</dbReference>
<keyword evidence="11" id="KW-0560">Oxidoreductase</keyword>
<feature type="binding site" evidence="16">
    <location>
        <begin position="345"/>
        <end position="351"/>
    </location>
    <ligand>
        <name>NADP(+)</name>
        <dbReference type="ChEBI" id="CHEBI:58349"/>
    </ligand>
</feature>
<evidence type="ECO:0000256" key="20">
    <source>
        <dbReference type="RuleBase" id="RU004446"/>
    </source>
</evidence>
<protein>
    <recommendedName>
        <fullName evidence="5 20">Isocitrate dehydrogenase [NADP]</fullName>
        <ecNumber evidence="4 20">1.1.1.42</ecNumber>
    </recommendedName>
</protein>
<evidence type="ECO:0000256" key="16">
    <source>
        <dbReference type="PIRSR" id="PIRSR604439-2"/>
    </source>
</evidence>
<sequence>MTQGEKIIVEKGKMNVPNHPIIPFIEGDGTGPDIWAAARRVIEAAVDKAYNGEKQIEWKEVYAGQKSYDRTGEWLPDETLKTIDEYKIAIKGPLTTPIGGGIRSLNVALRQELDLFTCLRPVRYFSGVPSPVKHPEDVDMAIFRENTEDIYAGIEWQEGSDEVKKVIDFLQNEMGVNNIRFPESSGIGVKPVSEEGTKRLVRAAIEYALNEGRRNVTLVHKGNIMKFTEGSFKAWGYEVAEQEYGDKVFTWAEYDRIVEKEGKEAANKAEEEAVAAGKLVIKDAIADIFLQQILTRPKEFDVVATMNLNGDYISDALAAQVGGIGIAPGANINYDTGHAIFEATHGTAPKYAGMDKVNPSSMILSAVLMLEHLGWREAANLITKAMDKTIASKVVTYDFARMMEGATEVKTSKFGDELIKNMD</sequence>
<comment type="similarity">
    <text evidence="2">Belongs to the isocitrate and isopropylmalate dehydrogenases family.</text>
</comment>
<evidence type="ECO:0000256" key="15">
    <source>
        <dbReference type="PIRSR" id="PIRSR604439-1"/>
    </source>
</evidence>
<proteinExistence type="inferred from homology"/>
<evidence type="ECO:0000256" key="18">
    <source>
        <dbReference type="PIRSR" id="PIRSR604439-4"/>
    </source>
</evidence>
<evidence type="ECO:0000256" key="7">
    <source>
        <dbReference type="ARBA" id="ARBA00022532"/>
    </source>
</evidence>
<feature type="site" description="Critical for catalysis" evidence="18">
    <location>
        <position position="221"/>
    </location>
</feature>
<evidence type="ECO:0000256" key="4">
    <source>
        <dbReference type="ARBA" id="ARBA00013013"/>
    </source>
</evidence>
<feature type="domain" description="Isopropylmalate dehydrogenase-like" evidence="21">
    <location>
        <begin position="21"/>
        <end position="418"/>
    </location>
</feature>
<feature type="binding site" evidence="15">
    <location>
        <position position="110"/>
    </location>
    <ligand>
        <name>D-threo-isocitrate</name>
        <dbReference type="ChEBI" id="CHEBI:15562"/>
    </ligand>
</feature>
<comment type="cofactor">
    <cofactor evidence="1">
        <name>Mn(2+)</name>
        <dbReference type="ChEBI" id="CHEBI:29035"/>
    </cofactor>
</comment>
<dbReference type="RefSeq" id="WP_142791835.1">
    <property type="nucleotide sequence ID" value="NZ_VJMZ01000001.1"/>
</dbReference>